<evidence type="ECO:0000313" key="13">
    <source>
        <dbReference type="Proteomes" id="UP000266385"/>
    </source>
</evidence>
<feature type="binding site" evidence="9">
    <location>
        <position position="85"/>
    </location>
    <ligand>
        <name>glycerol</name>
        <dbReference type="ChEBI" id="CHEBI:17754"/>
    </ligand>
</feature>
<comment type="similarity">
    <text evidence="2 9">Belongs to the FGGY kinase family.</text>
</comment>
<gene>
    <name evidence="9 12" type="primary">glpK</name>
    <name evidence="12" type="ORF">D1223_12235</name>
</gene>
<dbReference type="InterPro" id="IPR018483">
    <property type="entry name" value="Carb_kinase_FGGY_CS"/>
</dbReference>
<name>A0A399RBW3_9PROT</name>
<feature type="binding site" evidence="9">
    <location>
        <position position="14"/>
    </location>
    <ligand>
        <name>sn-glycerol 3-phosphate</name>
        <dbReference type="ChEBI" id="CHEBI:57597"/>
    </ligand>
</feature>
<dbReference type="PROSITE" id="PS00933">
    <property type="entry name" value="FGGY_KINASES_1"/>
    <property type="match status" value="1"/>
</dbReference>
<dbReference type="HAMAP" id="MF_00186">
    <property type="entry name" value="Glycerol_kin"/>
    <property type="match status" value="1"/>
</dbReference>
<dbReference type="GO" id="GO:0006072">
    <property type="term" value="P:glycerol-3-phosphate metabolic process"/>
    <property type="evidence" value="ECO:0007669"/>
    <property type="project" value="InterPro"/>
</dbReference>
<feature type="binding site" evidence="9">
    <location>
        <position position="18"/>
    </location>
    <ligand>
        <name>ADP</name>
        <dbReference type="ChEBI" id="CHEBI:456216"/>
    </ligand>
</feature>
<organism evidence="12 13">
    <name type="scientific">Henriciella mobilis</name>
    <dbReference type="NCBI Taxonomy" id="2305467"/>
    <lineage>
        <taxon>Bacteria</taxon>
        <taxon>Pseudomonadati</taxon>
        <taxon>Pseudomonadota</taxon>
        <taxon>Alphaproteobacteria</taxon>
        <taxon>Hyphomonadales</taxon>
        <taxon>Hyphomonadaceae</taxon>
        <taxon>Henriciella</taxon>
    </lineage>
</organism>
<dbReference type="SUPFAM" id="SSF53067">
    <property type="entry name" value="Actin-like ATPase domain"/>
    <property type="match status" value="2"/>
</dbReference>
<feature type="binding site" evidence="9">
    <location>
        <position position="246"/>
    </location>
    <ligand>
        <name>sn-glycerol 3-phosphate</name>
        <dbReference type="ChEBI" id="CHEBI:57597"/>
    </ligand>
</feature>
<dbReference type="PANTHER" id="PTHR10196:SF78">
    <property type="entry name" value="GLYCEROL KINASE"/>
    <property type="match status" value="1"/>
</dbReference>
<feature type="binding site" evidence="9">
    <location>
        <position position="411"/>
    </location>
    <ligand>
        <name>ATP</name>
        <dbReference type="ChEBI" id="CHEBI:30616"/>
    </ligand>
</feature>
<comment type="catalytic activity">
    <reaction evidence="8 9">
        <text>glycerol + ATP = sn-glycerol 3-phosphate + ADP + H(+)</text>
        <dbReference type="Rhea" id="RHEA:21644"/>
        <dbReference type="ChEBI" id="CHEBI:15378"/>
        <dbReference type="ChEBI" id="CHEBI:17754"/>
        <dbReference type="ChEBI" id="CHEBI:30616"/>
        <dbReference type="ChEBI" id="CHEBI:57597"/>
        <dbReference type="ChEBI" id="CHEBI:456216"/>
        <dbReference type="EC" id="2.7.1.30"/>
    </reaction>
</comment>
<dbReference type="GO" id="GO:0019563">
    <property type="term" value="P:glycerol catabolic process"/>
    <property type="evidence" value="ECO:0007669"/>
    <property type="project" value="UniProtKB-UniRule"/>
</dbReference>
<dbReference type="InterPro" id="IPR005999">
    <property type="entry name" value="Glycerol_kin"/>
</dbReference>
<dbReference type="UniPathway" id="UPA00618">
    <property type="reaction ID" value="UER00672"/>
</dbReference>
<keyword evidence="7 9" id="KW-0067">ATP-binding</keyword>
<evidence type="ECO:0000256" key="9">
    <source>
        <dbReference type="HAMAP-Rule" id="MF_00186"/>
    </source>
</evidence>
<dbReference type="NCBIfam" id="NF000756">
    <property type="entry name" value="PRK00047.1"/>
    <property type="match status" value="1"/>
</dbReference>
<evidence type="ECO:0000256" key="1">
    <source>
        <dbReference type="ARBA" id="ARBA00005190"/>
    </source>
</evidence>
<dbReference type="PANTHER" id="PTHR10196">
    <property type="entry name" value="SUGAR KINASE"/>
    <property type="match status" value="1"/>
</dbReference>
<reference evidence="12 13" key="1">
    <citation type="submission" date="2018-08" db="EMBL/GenBank/DDBJ databases">
        <title>Henriciella mobilis sp. nov., isolated from seawater.</title>
        <authorList>
            <person name="Cheng H."/>
            <person name="Wu Y.-H."/>
            <person name="Xu X.-W."/>
            <person name="Guo L.-L."/>
        </authorList>
    </citation>
    <scope>NUCLEOTIDE SEQUENCE [LARGE SCALE GENOMIC DNA]</scope>
    <source>
        <strain evidence="12 13">JN25</strain>
    </source>
</reference>
<proteinExistence type="inferred from homology"/>
<keyword evidence="6 9" id="KW-0319">Glycerol metabolism</keyword>
<dbReference type="EMBL" id="QWFX01000013">
    <property type="protein sequence ID" value="RIJ28173.1"/>
    <property type="molecule type" value="Genomic_DNA"/>
</dbReference>
<feature type="binding site" evidence="9">
    <location>
        <position position="246"/>
    </location>
    <ligand>
        <name>glycerol</name>
        <dbReference type="ChEBI" id="CHEBI:17754"/>
    </ligand>
</feature>
<dbReference type="FunFam" id="3.30.420.40:FF:000008">
    <property type="entry name" value="Glycerol kinase"/>
    <property type="match status" value="1"/>
</dbReference>
<comment type="function">
    <text evidence="9">Key enzyme in the regulation of glycerol uptake and metabolism. Catalyzes the phosphorylation of glycerol to yield sn-glycerol 3-phosphate.</text>
</comment>
<feature type="binding site" evidence="9">
    <location>
        <position position="86"/>
    </location>
    <ligand>
        <name>glycerol</name>
        <dbReference type="ChEBI" id="CHEBI:17754"/>
    </ligand>
</feature>
<evidence type="ECO:0000256" key="8">
    <source>
        <dbReference type="ARBA" id="ARBA00052101"/>
    </source>
</evidence>
<dbReference type="GO" id="GO:0005829">
    <property type="term" value="C:cytosol"/>
    <property type="evidence" value="ECO:0007669"/>
    <property type="project" value="UniProtKB-ARBA"/>
</dbReference>
<dbReference type="RefSeq" id="WP_119376708.1">
    <property type="nucleotide sequence ID" value="NZ_QWFX01000013.1"/>
</dbReference>
<dbReference type="Proteomes" id="UP000266385">
    <property type="component" value="Unassembled WGS sequence"/>
</dbReference>
<dbReference type="InterPro" id="IPR043129">
    <property type="entry name" value="ATPase_NBD"/>
</dbReference>
<dbReference type="Pfam" id="PF00370">
    <property type="entry name" value="FGGY_N"/>
    <property type="match status" value="1"/>
</dbReference>
<feature type="domain" description="Carbohydrate kinase FGGY N-terminal" evidence="10">
    <location>
        <begin position="7"/>
        <end position="253"/>
    </location>
</feature>
<feature type="domain" description="Carbohydrate kinase FGGY C-terminal" evidence="11">
    <location>
        <begin position="264"/>
        <end position="449"/>
    </location>
</feature>
<feature type="binding site" evidence="9">
    <location>
        <position position="16"/>
    </location>
    <ligand>
        <name>ATP</name>
        <dbReference type="ChEBI" id="CHEBI:30616"/>
    </ligand>
</feature>
<feature type="binding site" evidence="9">
    <location>
        <position position="137"/>
    </location>
    <ligand>
        <name>glycerol</name>
        <dbReference type="ChEBI" id="CHEBI:17754"/>
    </ligand>
</feature>
<comment type="caution">
    <text evidence="12">The sequence shown here is derived from an EMBL/GenBank/DDBJ whole genome shotgun (WGS) entry which is preliminary data.</text>
</comment>
<evidence type="ECO:0000259" key="11">
    <source>
        <dbReference type="Pfam" id="PF02782"/>
    </source>
</evidence>
<feature type="binding site" evidence="9">
    <location>
        <position position="15"/>
    </location>
    <ligand>
        <name>ATP</name>
        <dbReference type="ChEBI" id="CHEBI:30616"/>
    </ligand>
</feature>
<feature type="binding site" evidence="9">
    <location>
        <position position="14"/>
    </location>
    <ligand>
        <name>ADP</name>
        <dbReference type="ChEBI" id="CHEBI:456216"/>
    </ligand>
</feature>
<dbReference type="FunFam" id="3.30.420.40:FF:000007">
    <property type="entry name" value="Glycerol kinase"/>
    <property type="match status" value="1"/>
</dbReference>
<evidence type="ECO:0000259" key="10">
    <source>
        <dbReference type="Pfam" id="PF00370"/>
    </source>
</evidence>
<dbReference type="AlphaFoldDB" id="A0A399RBW3"/>
<keyword evidence="13" id="KW-1185">Reference proteome</keyword>
<dbReference type="GO" id="GO:0004370">
    <property type="term" value="F:glycerol kinase activity"/>
    <property type="evidence" value="ECO:0007669"/>
    <property type="project" value="UniProtKB-UniRule"/>
</dbReference>
<evidence type="ECO:0000313" key="12">
    <source>
        <dbReference type="EMBL" id="RIJ28173.1"/>
    </source>
</evidence>
<comment type="activity regulation">
    <text evidence="9">Inhibited by fructose 1,6-bisphosphate (FBP).</text>
</comment>
<accession>A0A399RBW3</accession>
<dbReference type="InterPro" id="IPR000577">
    <property type="entry name" value="Carb_kinase_FGGY"/>
</dbReference>
<protein>
    <recommendedName>
        <fullName evidence="9">Glycerol kinase</fullName>
        <ecNumber evidence="9">2.7.1.30</ecNumber>
    </recommendedName>
    <alternativeName>
        <fullName evidence="9">ATP:glycerol 3-phosphotransferase</fullName>
    </alternativeName>
    <alternativeName>
        <fullName evidence="9">Glycerokinase</fullName>
        <shortName evidence="9">GK</shortName>
    </alternativeName>
</protein>
<dbReference type="OrthoDB" id="9805576at2"/>
<dbReference type="InterPro" id="IPR018484">
    <property type="entry name" value="FGGY_N"/>
</dbReference>
<sequence>MASTPLILSIDQGTTSSRSLVFDANGRIVSSAQCEYKQHFPKPGWVEHNPDDIWRTTVQTADEAMTAAEQQTGGKIECIGITNQRETTVVWDKRSGQALGNAIVWQDRRTSGHCEELRLSGKLDEIVRRTGLTIDPYFSATKLRWILENVEGAIDLAEQGNLAFGTIDAFLIYRLTGGKHHLTDETNASRTLLYNINEGDWDDWLLNLFEIPRSVLPDIRSSSSSFGETDPQIFGRSIPILGVAGDQQAAAFGQACWHAGMIKSTYGTGCFMLASSGNKIVRSQSGLLSTVACRTSAERQFAVEGSIFIAGAVSQWLRDELHIIEDAAETESLAASVSSNEGVYVVPAFTGLGAPHWDSTARGAIFGLTRNTGRAVLTRAAIEAVAYQTNDLVASLISDGLSVDAIRVDGGMVANSWFLQFLSDILEVRIDRPVIIESTARGAAFLAGLKAGIFSNTEQLEELWAHDRQFTPSMLASERQALVSGWQAAVKATLFHASLN</sequence>
<feature type="binding site" evidence="9">
    <location>
        <position position="247"/>
    </location>
    <ligand>
        <name>glycerol</name>
        <dbReference type="ChEBI" id="CHEBI:17754"/>
    </ligand>
</feature>
<evidence type="ECO:0000256" key="7">
    <source>
        <dbReference type="ARBA" id="ARBA00022840"/>
    </source>
</evidence>
<keyword evidence="5 9" id="KW-0418">Kinase</keyword>
<dbReference type="GO" id="GO:0005524">
    <property type="term" value="F:ATP binding"/>
    <property type="evidence" value="ECO:0007669"/>
    <property type="project" value="UniProtKB-UniRule"/>
</dbReference>
<dbReference type="NCBIfam" id="TIGR01311">
    <property type="entry name" value="glycerol_kin"/>
    <property type="match status" value="1"/>
</dbReference>
<evidence type="ECO:0000256" key="4">
    <source>
        <dbReference type="ARBA" id="ARBA00022741"/>
    </source>
</evidence>
<feature type="binding site" evidence="9">
    <location>
        <position position="86"/>
    </location>
    <ligand>
        <name>sn-glycerol 3-phosphate</name>
        <dbReference type="ChEBI" id="CHEBI:57597"/>
    </ligand>
</feature>
<comment type="pathway">
    <text evidence="1 9">Polyol metabolism; glycerol degradation via glycerol kinase pathway; sn-glycerol 3-phosphate from glycerol: step 1/1.</text>
</comment>
<feature type="binding site" evidence="9">
    <location>
        <position position="411"/>
    </location>
    <ligand>
        <name>ADP</name>
        <dbReference type="ChEBI" id="CHEBI:456216"/>
    </ligand>
</feature>
<evidence type="ECO:0000256" key="3">
    <source>
        <dbReference type="ARBA" id="ARBA00022679"/>
    </source>
</evidence>
<feature type="binding site" evidence="9">
    <location>
        <position position="14"/>
    </location>
    <ligand>
        <name>ATP</name>
        <dbReference type="ChEBI" id="CHEBI:30616"/>
    </ligand>
</feature>
<evidence type="ECO:0000256" key="5">
    <source>
        <dbReference type="ARBA" id="ARBA00022777"/>
    </source>
</evidence>
<feature type="binding site" evidence="9">
    <location>
        <position position="268"/>
    </location>
    <ligand>
        <name>ADP</name>
        <dbReference type="ChEBI" id="CHEBI:456216"/>
    </ligand>
</feature>
<keyword evidence="4 9" id="KW-0547">Nucleotide-binding</keyword>
<evidence type="ECO:0000256" key="6">
    <source>
        <dbReference type="ARBA" id="ARBA00022798"/>
    </source>
</evidence>
<feature type="binding site" evidence="9">
    <location>
        <position position="311"/>
    </location>
    <ligand>
        <name>ATP</name>
        <dbReference type="ChEBI" id="CHEBI:30616"/>
    </ligand>
</feature>
<feature type="binding site" evidence="9">
    <location>
        <position position="315"/>
    </location>
    <ligand>
        <name>ATP</name>
        <dbReference type="ChEBI" id="CHEBI:30616"/>
    </ligand>
</feature>
<evidence type="ECO:0000256" key="2">
    <source>
        <dbReference type="ARBA" id="ARBA00009156"/>
    </source>
</evidence>
<dbReference type="InterPro" id="IPR018485">
    <property type="entry name" value="FGGY_C"/>
</dbReference>
<feature type="binding site" evidence="9">
    <location>
        <position position="415"/>
    </location>
    <ligand>
        <name>ADP</name>
        <dbReference type="ChEBI" id="CHEBI:456216"/>
    </ligand>
</feature>
<dbReference type="EC" id="2.7.1.30" evidence="9"/>
<dbReference type="Pfam" id="PF02782">
    <property type="entry name" value="FGGY_C"/>
    <property type="match status" value="1"/>
</dbReference>
<feature type="binding site" evidence="9">
    <location>
        <position position="137"/>
    </location>
    <ligand>
        <name>sn-glycerol 3-phosphate</name>
        <dbReference type="ChEBI" id="CHEBI:57597"/>
    </ligand>
</feature>
<keyword evidence="3 9" id="KW-0808">Transferase</keyword>
<feature type="binding site" evidence="9">
    <location>
        <position position="85"/>
    </location>
    <ligand>
        <name>sn-glycerol 3-phosphate</name>
        <dbReference type="ChEBI" id="CHEBI:57597"/>
    </ligand>
</feature>
<dbReference type="Gene3D" id="3.30.420.40">
    <property type="match status" value="2"/>
</dbReference>
<feature type="binding site" evidence="9">
    <location>
        <position position="268"/>
    </location>
    <ligand>
        <name>ATP</name>
        <dbReference type="ChEBI" id="CHEBI:30616"/>
    </ligand>
</feature>
<dbReference type="PIRSF" id="PIRSF000538">
    <property type="entry name" value="GlpK"/>
    <property type="match status" value="1"/>
</dbReference>
<dbReference type="CDD" id="cd07786">
    <property type="entry name" value="FGGY_EcGK_like"/>
    <property type="match status" value="1"/>
</dbReference>
<feature type="binding site" evidence="9">
    <location>
        <position position="311"/>
    </location>
    <ligand>
        <name>ADP</name>
        <dbReference type="ChEBI" id="CHEBI:456216"/>
    </ligand>
</feature>